<reference evidence="2 3" key="1">
    <citation type="submission" date="2016-10" db="EMBL/GenBank/DDBJ databases">
        <title>Paenibacillus species isolates.</title>
        <authorList>
            <person name="Beno S.M."/>
        </authorList>
    </citation>
    <scope>NUCLEOTIDE SEQUENCE [LARGE SCALE GENOMIC DNA]</scope>
    <source>
        <strain evidence="2 3">FSL H7-0710</strain>
    </source>
</reference>
<dbReference type="AlphaFoldDB" id="A0A1R0Y6Q5"/>
<keyword evidence="1" id="KW-1133">Transmembrane helix</keyword>
<keyword evidence="1" id="KW-0472">Membrane</keyword>
<evidence type="ECO:0000256" key="1">
    <source>
        <dbReference type="SAM" id="Phobius"/>
    </source>
</evidence>
<accession>A0A1R0Y6Q5</accession>
<comment type="caution">
    <text evidence="2">The sequence shown here is derived from an EMBL/GenBank/DDBJ whole genome shotgun (WGS) entry which is preliminary data.</text>
</comment>
<dbReference type="RefSeq" id="WP_076117704.1">
    <property type="nucleotide sequence ID" value="NZ_MPTC01000003.1"/>
</dbReference>
<sequence length="100" mass="11260">MQLSQLGLLVKNEIDTIVFTHMLEDEDANLIKRIGEMIFTCIGSFRLHAEQKNLITSTLNGFVAGSFGGGGAALLIVLYFEIKFIHMEKLWKRATDLLFI</sequence>
<keyword evidence="1" id="KW-0812">Transmembrane</keyword>
<feature type="transmembrane region" description="Helical" evidence="1">
    <location>
        <begin position="62"/>
        <end position="82"/>
    </location>
</feature>
<name>A0A1R0Y6Q5_9BACL</name>
<dbReference type="Proteomes" id="UP000187439">
    <property type="component" value="Unassembled WGS sequence"/>
</dbReference>
<evidence type="ECO:0000313" key="2">
    <source>
        <dbReference type="EMBL" id="OMD43034.1"/>
    </source>
</evidence>
<evidence type="ECO:0000313" key="3">
    <source>
        <dbReference type="Proteomes" id="UP000187439"/>
    </source>
</evidence>
<protein>
    <submittedName>
        <fullName evidence="2">Uncharacterized protein</fullName>
    </submittedName>
</protein>
<organism evidence="2 3">
    <name type="scientific">Paenibacillus odorifer</name>
    <dbReference type="NCBI Taxonomy" id="189426"/>
    <lineage>
        <taxon>Bacteria</taxon>
        <taxon>Bacillati</taxon>
        <taxon>Bacillota</taxon>
        <taxon>Bacilli</taxon>
        <taxon>Bacillales</taxon>
        <taxon>Paenibacillaceae</taxon>
        <taxon>Paenibacillus</taxon>
    </lineage>
</organism>
<dbReference type="EMBL" id="MPTC01000003">
    <property type="protein sequence ID" value="OMD43034.1"/>
    <property type="molecule type" value="Genomic_DNA"/>
</dbReference>
<gene>
    <name evidence="2" type="ORF">BSK52_05915</name>
</gene>
<proteinExistence type="predicted"/>
<dbReference type="OrthoDB" id="1752586at2"/>